<dbReference type="InterPro" id="IPR037522">
    <property type="entry name" value="HD_GYP_dom"/>
</dbReference>
<protein>
    <recommendedName>
        <fullName evidence="2">histidine kinase</fullName>
        <ecNumber evidence="2">2.7.13.3</ecNumber>
    </recommendedName>
</protein>
<dbReference type="InterPro" id="IPR005467">
    <property type="entry name" value="His_kinase_dom"/>
</dbReference>
<keyword evidence="6" id="KW-1185">Reference proteome</keyword>
<dbReference type="Gene3D" id="3.30.450.40">
    <property type="match status" value="2"/>
</dbReference>
<dbReference type="Gene3D" id="3.30.565.10">
    <property type="entry name" value="Histidine kinase-like ATPase, C-terminal domain"/>
    <property type="match status" value="1"/>
</dbReference>
<dbReference type="InterPro" id="IPR003607">
    <property type="entry name" value="HD/PDEase_dom"/>
</dbReference>
<dbReference type="SMART" id="SM00388">
    <property type="entry name" value="HisKA"/>
    <property type="match status" value="1"/>
</dbReference>
<proteinExistence type="predicted"/>
<dbReference type="OrthoDB" id="5391292at2"/>
<dbReference type="GO" id="GO:0000155">
    <property type="term" value="F:phosphorelay sensor kinase activity"/>
    <property type="evidence" value="ECO:0007669"/>
    <property type="project" value="InterPro"/>
</dbReference>
<organism evidence="5 6">
    <name type="scientific">Trichloromonas acetexigens</name>
    <dbReference type="NCBI Taxonomy" id="38815"/>
    <lineage>
        <taxon>Bacteria</taxon>
        <taxon>Pseudomonadati</taxon>
        <taxon>Thermodesulfobacteriota</taxon>
        <taxon>Desulfuromonadia</taxon>
        <taxon>Desulfuromonadales</taxon>
        <taxon>Trichloromonadaceae</taxon>
        <taxon>Trichloromonas</taxon>
    </lineage>
</organism>
<dbReference type="Pfam" id="PF13487">
    <property type="entry name" value="HD_5"/>
    <property type="match status" value="1"/>
</dbReference>
<dbReference type="Gene3D" id="1.10.287.130">
    <property type="match status" value="1"/>
</dbReference>
<dbReference type="EC" id="2.7.13.3" evidence="2"/>
<sequence length="747" mass="82834">MFDRKCREKLDLLGRIAEAVGASDELSTVTHLIVELSVEFLAARRGSLMLLDAHQELFIIASVGMDREAARAWRGRLARGVAGTVVAQSTPLFCADVLADGRFPEGCREPVPARSFVSSPIIGKDRVLGVLNFYDRLAAPFDADDLDLVGAVAALAALALEKLLLARNYQERAADIEEANRRLIAQDLAKTEFLTRLSHEIRTPLNAIQGAMHLLRDERISDASGREEFLDIVATETERLLDMVNRQLDFLRIEDESRMLRKTFLALETILREVLRAAPGQKSARYRQLEVELDLPPSLEEVIGDKILVGQMFVHLLDGLAAYLTKSTRLRITIREKEAVGVILQAFEEVPETVQDGLLAVKNIYRSDRPEESVKFYLAMKVAENHGWRLGIGNSDEGFRVSLHIPRAQAMRRDTALAMVMDRALGFVSEVLGVDTCSLMLSDELTGELTIRSALGLDDWIVQQTRIRPGDRIAGWVAQEGQPVLIENIETDVRFARKNLKGQYRSNSLLSLPLLHQGQAVGVLNLNNKKNGEPFTERDLALAAPICERLSLLLEKTSHSCEHEGELRDLVAGLDALLTAEQRYRKKSSRYAELLVKVLEELGAGSREKALAPYVALVYDLGLIAHDEHLATRKRPLTPVESLVIRNHPQATLDMLESIESSQLVAKAVLHHHERFDGQGYPDGLKGDEIPLMARALAIVDAYCAMTEDRPYRAARGSDEALRELEAGAGTLYDPLVVEALQAALAG</sequence>
<dbReference type="InterPro" id="IPR003018">
    <property type="entry name" value="GAF"/>
</dbReference>
<dbReference type="SUPFAM" id="SSF109604">
    <property type="entry name" value="HD-domain/PDEase-like"/>
    <property type="match status" value="1"/>
</dbReference>
<dbReference type="CDD" id="cd00082">
    <property type="entry name" value="HisKA"/>
    <property type="match status" value="1"/>
</dbReference>
<dbReference type="AlphaFoldDB" id="A0A550JJD9"/>
<evidence type="ECO:0000256" key="1">
    <source>
        <dbReference type="ARBA" id="ARBA00000085"/>
    </source>
</evidence>
<dbReference type="Pfam" id="PF00512">
    <property type="entry name" value="HisKA"/>
    <property type="match status" value="1"/>
</dbReference>
<dbReference type="RefSeq" id="WP_092056219.1">
    <property type="nucleotide sequence ID" value="NZ_FOJJ01000012.1"/>
</dbReference>
<gene>
    <name evidence="5" type="ORF">FL622_04375</name>
</gene>
<dbReference type="Proteomes" id="UP000317155">
    <property type="component" value="Unassembled WGS sequence"/>
</dbReference>
<dbReference type="EMBL" id="VJVV01000002">
    <property type="protein sequence ID" value="TRO83326.1"/>
    <property type="molecule type" value="Genomic_DNA"/>
</dbReference>
<feature type="domain" description="Histidine kinase" evidence="3">
    <location>
        <begin position="196"/>
        <end position="409"/>
    </location>
</feature>
<dbReference type="CDD" id="cd00077">
    <property type="entry name" value="HDc"/>
    <property type="match status" value="1"/>
</dbReference>
<accession>A0A550JJD9</accession>
<evidence type="ECO:0000313" key="6">
    <source>
        <dbReference type="Proteomes" id="UP000317155"/>
    </source>
</evidence>
<dbReference type="PANTHER" id="PTHR43155:SF2">
    <property type="entry name" value="CYCLIC DI-GMP PHOSPHODIESTERASE PA4108"/>
    <property type="match status" value="1"/>
</dbReference>
<comment type="catalytic activity">
    <reaction evidence="1">
        <text>ATP + protein L-histidine = ADP + protein N-phospho-L-histidine.</text>
        <dbReference type="EC" id="2.7.13.3"/>
    </reaction>
</comment>
<dbReference type="Gene3D" id="1.10.3210.10">
    <property type="entry name" value="Hypothetical protein af1432"/>
    <property type="match status" value="1"/>
</dbReference>
<evidence type="ECO:0000256" key="2">
    <source>
        <dbReference type="ARBA" id="ARBA00012438"/>
    </source>
</evidence>
<dbReference type="InterPro" id="IPR036097">
    <property type="entry name" value="HisK_dim/P_sf"/>
</dbReference>
<dbReference type="InterPro" id="IPR003661">
    <property type="entry name" value="HisK_dim/P_dom"/>
</dbReference>
<name>A0A550JJD9_9BACT</name>
<comment type="caution">
    <text evidence="5">The sequence shown here is derived from an EMBL/GenBank/DDBJ whole genome shotgun (WGS) entry which is preliminary data.</text>
</comment>
<evidence type="ECO:0000259" key="4">
    <source>
        <dbReference type="PROSITE" id="PS51832"/>
    </source>
</evidence>
<dbReference type="PROSITE" id="PS51832">
    <property type="entry name" value="HD_GYP"/>
    <property type="match status" value="1"/>
</dbReference>
<feature type="domain" description="HD-GYP" evidence="4">
    <location>
        <begin position="559"/>
        <end position="747"/>
    </location>
</feature>
<evidence type="ECO:0000313" key="5">
    <source>
        <dbReference type="EMBL" id="TRO83326.1"/>
    </source>
</evidence>
<reference evidence="5 6" key="1">
    <citation type="submission" date="2019-07" db="EMBL/GenBank/DDBJ databases">
        <title>Insights of Desulfuromonas acetexigens electromicrobiology.</title>
        <authorList>
            <person name="Katuri K."/>
            <person name="Sapireddy V."/>
            <person name="Shaw D.R."/>
            <person name="Saikaly P."/>
        </authorList>
    </citation>
    <scope>NUCLEOTIDE SEQUENCE [LARGE SCALE GENOMIC DNA]</scope>
    <source>
        <strain evidence="5 6">2873</strain>
    </source>
</reference>
<dbReference type="InterPro" id="IPR036890">
    <property type="entry name" value="HATPase_C_sf"/>
</dbReference>
<dbReference type="SUPFAM" id="SSF47384">
    <property type="entry name" value="Homodimeric domain of signal transducing histidine kinase"/>
    <property type="match status" value="1"/>
</dbReference>
<dbReference type="Pfam" id="PF01590">
    <property type="entry name" value="GAF"/>
    <property type="match status" value="1"/>
</dbReference>
<dbReference type="SUPFAM" id="SSF55781">
    <property type="entry name" value="GAF domain-like"/>
    <property type="match status" value="2"/>
</dbReference>
<dbReference type="Pfam" id="PF13185">
    <property type="entry name" value="GAF_2"/>
    <property type="match status" value="1"/>
</dbReference>
<dbReference type="PANTHER" id="PTHR43155">
    <property type="entry name" value="CYCLIC DI-GMP PHOSPHODIESTERASE PA4108-RELATED"/>
    <property type="match status" value="1"/>
</dbReference>
<dbReference type="SUPFAM" id="SSF55874">
    <property type="entry name" value="ATPase domain of HSP90 chaperone/DNA topoisomerase II/histidine kinase"/>
    <property type="match status" value="1"/>
</dbReference>
<dbReference type="InterPro" id="IPR029016">
    <property type="entry name" value="GAF-like_dom_sf"/>
</dbReference>
<evidence type="ECO:0000259" key="3">
    <source>
        <dbReference type="PROSITE" id="PS50109"/>
    </source>
</evidence>
<dbReference type="PROSITE" id="PS50109">
    <property type="entry name" value="HIS_KIN"/>
    <property type="match status" value="1"/>
</dbReference>
<dbReference type="SMART" id="SM00065">
    <property type="entry name" value="GAF"/>
    <property type="match status" value="2"/>
</dbReference>